<gene>
    <name evidence="1" type="ORF">GCM10010171_57710</name>
</gene>
<reference evidence="1" key="2">
    <citation type="submission" date="2020-09" db="EMBL/GenBank/DDBJ databases">
        <authorList>
            <person name="Sun Q."/>
            <person name="Ohkuma M."/>
        </authorList>
    </citation>
    <scope>NUCLEOTIDE SEQUENCE</scope>
    <source>
        <strain evidence="1">JCM 3276</strain>
    </source>
</reference>
<dbReference type="EMBL" id="BMRB01000007">
    <property type="protein sequence ID" value="GGS55010.1"/>
    <property type="molecule type" value="Genomic_DNA"/>
</dbReference>
<sequence>MGIFCLVNGLAQAGQLSETQERFRRTNNDWYNANFTNPSTIDPSVYDHELHPGAAAWFKASAAHLLERVAGYLAILDAHGIGWIRLDSTNPGRILYEDADQVVVVAHPSIGQ</sequence>
<keyword evidence="2" id="KW-1185">Reference proteome</keyword>
<comment type="caution">
    <text evidence="1">The sequence shown here is derived from an EMBL/GenBank/DDBJ whole genome shotgun (WGS) entry which is preliminary data.</text>
</comment>
<reference evidence="1" key="1">
    <citation type="journal article" date="2014" name="Int. J. Syst. Evol. Microbiol.">
        <title>Complete genome sequence of Corynebacterium casei LMG S-19264T (=DSM 44701T), isolated from a smear-ripened cheese.</title>
        <authorList>
            <consortium name="US DOE Joint Genome Institute (JGI-PGF)"/>
            <person name="Walter F."/>
            <person name="Albersmeier A."/>
            <person name="Kalinowski J."/>
            <person name="Ruckert C."/>
        </authorList>
    </citation>
    <scope>NUCLEOTIDE SEQUENCE</scope>
    <source>
        <strain evidence="1">JCM 3276</strain>
    </source>
</reference>
<protein>
    <submittedName>
        <fullName evidence="1">Uncharacterized protein</fullName>
    </submittedName>
</protein>
<dbReference type="AlphaFoldDB" id="A0A918LJB0"/>
<proteinExistence type="predicted"/>
<name>A0A918LJB0_9PSEU</name>
<evidence type="ECO:0000313" key="2">
    <source>
        <dbReference type="Proteomes" id="UP000660680"/>
    </source>
</evidence>
<organism evidence="1 2">
    <name type="scientific">Actinokineospora fastidiosa</name>
    <dbReference type="NCBI Taxonomy" id="1816"/>
    <lineage>
        <taxon>Bacteria</taxon>
        <taxon>Bacillati</taxon>
        <taxon>Actinomycetota</taxon>
        <taxon>Actinomycetes</taxon>
        <taxon>Pseudonocardiales</taxon>
        <taxon>Pseudonocardiaceae</taxon>
        <taxon>Actinokineospora</taxon>
    </lineage>
</organism>
<accession>A0A918LJB0</accession>
<dbReference type="RefSeq" id="WP_229787630.1">
    <property type="nucleotide sequence ID" value="NZ_BMRB01000007.1"/>
</dbReference>
<dbReference type="Proteomes" id="UP000660680">
    <property type="component" value="Unassembled WGS sequence"/>
</dbReference>
<evidence type="ECO:0000313" key="1">
    <source>
        <dbReference type="EMBL" id="GGS55010.1"/>
    </source>
</evidence>